<feature type="region of interest" description="Disordered" evidence="2">
    <location>
        <begin position="858"/>
        <end position="885"/>
    </location>
</feature>
<dbReference type="AlphaFoldDB" id="A0AA36JE96"/>
<dbReference type="EMBL" id="CAUJNA010003521">
    <property type="protein sequence ID" value="CAJ1404037.1"/>
    <property type="molecule type" value="Genomic_DNA"/>
</dbReference>
<proteinExistence type="predicted"/>
<feature type="coiled-coil region" evidence="1">
    <location>
        <begin position="115"/>
        <end position="189"/>
    </location>
</feature>
<evidence type="ECO:0000313" key="3">
    <source>
        <dbReference type="EMBL" id="CAJ1404037.1"/>
    </source>
</evidence>
<protein>
    <submittedName>
        <fullName evidence="3">Uncharacterized protein</fullName>
    </submittedName>
</protein>
<evidence type="ECO:0000313" key="4">
    <source>
        <dbReference type="Proteomes" id="UP001178507"/>
    </source>
</evidence>
<keyword evidence="4" id="KW-1185">Reference proteome</keyword>
<dbReference type="InterPro" id="IPR007528">
    <property type="entry name" value="RINT1_Tip20"/>
</dbReference>
<dbReference type="PANTHER" id="PTHR13520">
    <property type="entry name" value="RAD50-INTERACTING PROTEIN 1 RINT-1"/>
    <property type="match status" value="1"/>
</dbReference>
<evidence type="ECO:0000256" key="1">
    <source>
        <dbReference type="SAM" id="Coils"/>
    </source>
</evidence>
<keyword evidence="1" id="KW-0175">Coiled coil</keyword>
<name>A0AA36JE96_9DINO</name>
<organism evidence="3 4">
    <name type="scientific">Effrenium voratum</name>
    <dbReference type="NCBI Taxonomy" id="2562239"/>
    <lineage>
        <taxon>Eukaryota</taxon>
        <taxon>Sar</taxon>
        <taxon>Alveolata</taxon>
        <taxon>Dinophyceae</taxon>
        <taxon>Suessiales</taxon>
        <taxon>Symbiodiniaceae</taxon>
        <taxon>Effrenium</taxon>
    </lineage>
</organism>
<dbReference type="Proteomes" id="UP001178507">
    <property type="component" value="Unassembled WGS sequence"/>
</dbReference>
<accession>A0AA36JE96</accession>
<reference evidence="3" key="1">
    <citation type="submission" date="2023-08" db="EMBL/GenBank/DDBJ databases">
        <authorList>
            <person name="Chen Y."/>
            <person name="Shah S."/>
            <person name="Dougan E. K."/>
            <person name="Thang M."/>
            <person name="Chan C."/>
        </authorList>
    </citation>
    <scope>NUCLEOTIDE SEQUENCE</scope>
</reference>
<gene>
    <name evidence="3" type="ORF">EVOR1521_LOCUS26574</name>
</gene>
<comment type="caution">
    <text evidence="3">The sequence shown here is derived from an EMBL/GenBank/DDBJ whole genome shotgun (WGS) entry which is preliminary data.</text>
</comment>
<sequence>MFFVKYLDQKQGEARASALDARLAGASWIRVVDQQQLLRARLEKFLQQRPSAQELLDRGILGREQRFAVAQQVLEELLRRRLQAQQKELERPGVAATLPPGAAELLQGQASLARLEELRALRSERQRGVQDAQRRWEEAAAECGRCGLGPTAPRLAQRLRAAVQGLERRREAEEQLAGVFQELEAFQQLLARRRTLEDIIAMVEQTDAAREAVFAFSETKAAPEMQKLLALCTKLPPRSRAIGLKRLRFLLEPLKRNLTQELLDQLRRSGRWPREPSATGGAAPGATQRALELCWKLREAQRASEGFQPPDEERGARAQELWPCEALAAPLLSRFRHHFCRPESELCRMDKPEWAFRYLTELAADHTAELEEWMGQPMPAGGEELMAGLCLSLACEAKRLVRARLGAMKDADSKPLLLQTLHHLVQFHGSMASLGGQAAAAAAMKDFDENRMLEGGSEEPNGPVSPERGGLALRLARLARASAEEEAKEIEPLGFLDVWAAADFGFVDEKLSAGLAGAAWRPRPLFQGTGAGPEAFGLATLLADLFERAAERASCLSSKTAQRRYCQAVLAPGLARAAQAVKQRWNELSDPLEDVQEACRLVETLQEMCIFLDSFSMAEQVETQSLDEVRELQLVILEKLAGCFQEAAKGAWRRLQKESCVFSHLFARPWQSLAEQLRGANFQALAQSIVGKLSSLLSSQLRQGRFTNEVEIELFTANVREDLQTLLQTRLSAEQLTPLQGVWEGCQLLTLPEHLAKDTLEALQKVLRLSPTREKPPEGEVLQQKQLEALRRAGVRELPVDEVLQILRKRPDLQNFSEQESSFSVLQDMLPVQATLQSLPASAAASVAQARLQDLAGAGRPGHEHHRFGMAGPVPRAQNQKSLVL</sequence>
<evidence type="ECO:0000256" key="2">
    <source>
        <dbReference type="SAM" id="MobiDB-lite"/>
    </source>
</evidence>
<dbReference type="GO" id="GO:0006890">
    <property type="term" value="P:retrograde vesicle-mediated transport, Golgi to endoplasmic reticulum"/>
    <property type="evidence" value="ECO:0007669"/>
    <property type="project" value="InterPro"/>
</dbReference>
<dbReference type="GO" id="GO:0060628">
    <property type="term" value="P:regulation of ER to Golgi vesicle-mediated transport"/>
    <property type="evidence" value="ECO:0007669"/>
    <property type="project" value="TreeGrafter"/>
</dbReference>
<dbReference type="GO" id="GO:0070939">
    <property type="term" value="C:Dsl1/NZR complex"/>
    <property type="evidence" value="ECO:0007669"/>
    <property type="project" value="InterPro"/>
</dbReference>
<dbReference type="PANTHER" id="PTHR13520:SF0">
    <property type="entry name" value="RAD50-INTERACTING PROTEIN 1"/>
    <property type="match status" value="1"/>
</dbReference>
<dbReference type="GO" id="GO:0006888">
    <property type="term" value="P:endoplasmic reticulum to Golgi vesicle-mediated transport"/>
    <property type="evidence" value="ECO:0007669"/>
    <property type="project" value="InterPro"/>
</dbReference>